<dbReference type="Gene3D" id="1.20.58.870">
    <property type="match status" value="1"/>
</dbReference>
<name>A0AAD5CGF4_AMBAR</name>
<evidence type="ECO:0000256" key="1">
    <source>
        <dbReference type="ARBA" id="ARBA00004123"/>
    </source>
</evidence>
<keyword evidence="4" id="KW-0067">ATP-binding</keyword>
<gene>
    <name evidence="8" type="ORF">M8C21_028188</name>
</gene>
<evidence type="ECO:0000256" key="5">
    <source>
        <dbReference type="ARBA" id="ARBA00023242"/>
    </source>
</evidence>
<keyword evidence="4" id="KW-0547">Nucleotide-binding</keyword>
<keyword evidence="3" id="KW-0235">DNA replication</keyword>
<sequence length="114" mass="13320">MLLLDMYVWGFVFIYKWTLTCLLVMRLRQHEKTVTREGSGLAGKRKRDPIQWYVKQRNENEAYESEEDAKAEVTMIKAIIESLVRRAFNCSGRGSNDARGWRRKCPAAFSEQQG</sequence>
<comment type="subcellular location">
    <subcellularLocation>
        <location evidence="1">Nucleus</location>
    </subcellularLocation>
</comment>
<feature type="domain" description="Mcm6 C-terminal winged-helix" evidence="7">
    <location>
        <begin position="19"/>
        <end position="85"/>
    </location>
</feature>
<dbReference type="GO" id="GO:0004386">
    <property type="term" value="F:helicase activity"/>
    <property type="evidence" value="ECO:0007669"/>
    <property type="project" value="UniProtKB-KW"/>
</dbReference>
<keyword evidence="4" id="KW-0347">Helicase</keyword>
<protein>
    <recommendedName>
        <fullName evidence="7">Mcm6 C-terminal winged-helix domain-containing protein</fullName>
    </recommendedName>
</protein>
<proteinExistence type="inferred from homology"/>
<dbReference type="GO" id="GO:0006260">
    <property type="term" value="P:DNA replication"/>
    <property type="evidence" value="ECO:0007669"/>
    <property type="project" value="UniProtKB-KW"/>
</dbReference>
<dbReference type="Proteomes" id="UP001206925">
    <property type="component" value="Unassembled WGS sequence"/>
</dbReference>
<evidence type="ECO:0000256" key="3">
    <source>
        <dbReference type="ARBA" id="ARBA00022705"/>
    </source>
</evidence>
<dbReference type="AlphaFoldDB" id="A0AAD5CGF4"/>
<comment type="caution">
    <text evidence="8">The sequence shown here is derived from an EMBL/GenBank/DDBJ whole genome shotgun (WGS) entry which is preliminary data.</text>
</comment>
<dbReference type="Pfam" id="PF18263">
    <property type="entry name" value="WHD_MCM6"/>
    <property type="match status" value="1"/>
</dbReference>
<feature type="transmembrane region" description="Helical" evidence="6">
    <location>
        <begin position="6"/>
        <end position="27"/>
    </location>
</feature>
<reference evidence="8" key="1">
    <citation type="submission" date="2022-06" db="EMBL/GenBank/DDBJ databases">
        <title>Uncovering the hologenomic basis of an extraordinary plant invasion.</title>
        <authorList>
            <person name="Bieker V.C."/>
            <person name="Martin M.D."/>
            <person name="Gilbert T."/>
            <person name="Hodgins K."/>
            <person name="Battlay P."/>
            <person name="Petersen B."/>
            <person name="Wilson J."/>
        </authorList>
    </citation>
    <scope>NUCLEOTIDE SEQUENCE</scope>
    <source>
        <strain evidence="8">AA19_3_7</strain>
        <tissue evidence="8">Leaf</tissue>
    </source>
</reference>
<keyword evidence="4" id="KW-0378">Hydrolase</keyword>
<evidence type="ECO:0000256" key="6">
    <source>
        <dbReference type="SAM" id="Phobius"/>
    </source>
</evidence>
<evidence type="ECO:0000313" key="9">
    <source>
        <dbReference type="Proteomes" id="UP001206925"/>
    </source>
</evidence>
<dbReference type="GO" id="GO:0005634">
    <property type="term" value="C:nucleus"/>
    <property type="evidence" value="ECO:0007669"/>
    <property type="project" value="UniProtKB-SubCell"/>
</dbReference>
<evidence type="ECO:0000256" key="4">
    <source>
        <dbReference type="ARBA" id="ARBA00022806"/>
    </source>
</evidence>
<evidence type="ECO:0000259" key="7">
    <source>
        <dbReference type="Pfam" id="PF18263"/>
    </source>
</evidence>
<accession>A0AAD5CGF4</accession>
<dbReference type="EMBL" id="JAMZMK010008193">
    <property type="protein sequence ID" value="KAI7741466.1"/>
    <property type="molecule type" value="Genomic_DNA"/>
</dbReference>
<keyword evidence="6" id="KW-1133">Transmembrane helix</keyword>
<keyword evidence="9" id="KW-1185">Reference proteome</keyword>
<evidence type="ECO:0000313" key="8">
    <source>
        <dbReference type="EMBL" id="KAI7741466.1"/>
    </source>
</evidence>
<keyword evidence="5" id="KW-0539">Nucleus</keyword>
<keyword evidence="6" id="KW-0812">Transmembrane</keyword>
<evidence type="ECO:0000256" key="2">
    <source>
        <dbReference type="ARBA" id="ARBA00008010"/>
    </source>
</evidence>
<comment type="similarity">
    <text evidence="2">Belongs to the MCM family.</text>
</comment>
<keyword evidence="6" id="KW-0472">Membrane</keyword>
<organism evidence="8 9">
    <name type="scientific">Ambrosia artemisiifolia</name>
    <name type="common">Common ragweed</name>
    <dbReference type="NCBI Taxonomy" id="4212"/>
    <lineage>
        <taxon>Eukaryota</taxon>
        <taxon>Viridiplantae</taxon>
        <taxon>Streptophyta</taxon>
        <taxon>Embryophyta</taxon>
        <taxon>Tracheophyta</taxon>
        <taxon>Spermatophyta</taxon>
        <taxon>Magnoliopsida</taxon>
        <taxon>eudicotyledons</taxon>
        <taxon>Gunneridae</taxon>
        <taxon>Pentapetalae</taxon>
        <taxon>asterids</taxon>
        <taxon>campanulids</taxon>
        <taxon>Asterales</taxon>
        <taxon>Asteraceae</taxon>
        <taxon>Asteroideae</taxon>
        <taxon>Heliantheae alliance</taxon>
        <taxon>Heliantheae</taxon>
        <taxon>Ambrosia</taxon>
    </lineage>
</organism>
<dbReference type="InterPro" id="IPR041024">
    <property type="entry name" value="Mcm6_C"/>
</dbReference>